<dbReference type="EMBL" id="BROD01000001">
    <property type="protein sequence ID" value="GKX67398.1"/>
    <property type="molecule type" value="Genomic_DNA"/>
</dbReference>
<accession>A0ACB5RDQ8</accession>
<name>A0ACB5RDQ8_9CLOT</name>
<dbReference type="Proteomes" id="UP001058074">
    <property type="component" value="Unassembled WGS sequence"/>
</dbReference>
<evidence type="ECO:0000313" key="1">
    <source>
        <dbReference type="EMBL" id="GKX67398.1"/>
    </source>
</evidence>
<proteinExistence type="predicted"/>
<evidence type="ECO:0000313" key="2">
    <source>
        <dbReference type="Proteomes" id="UP001058074"/>
    </source>
</evidence>
<organism evidence="1 2">
    <name type="scientific">Inconstantimicrobium mannanitabidum</name>
    <dbReference type="NCBI Taxonomy" id="1604901"/>
    <lineage>
        <taxon>Bacteria</taxon>
        <taxon>Bacillati</taxon>
        <taxon>Bacillota</taxon>
        <taxon>Clostridia</taxon>
        <taxon>Eubacteriales</taxon>
        <taxon>Clostridiaceae</taxon>
        <taxon>Inconstantimicrobium</taxon>
    </lineage>
</organism>
<gene>
    <name evidence="1" type="primary">dltE_1</name>
    <name evidence="1" type="ORF">rsdtw13_26560</name>
</gene>
<reference evidence="1" key="1">
    <citation type="journal article" date="2025" name="Int. J. Syst. Evol. Microbiol.">
        <title>Inconstantimicrobium mannanitabidum sp. nov., a novel member of the family Clostridiaceae isolated from anoxic soil under the treatment of reductive soil disinfestation.</title>
        <authorList>
            <person name="Ueki A."/>
            <person name="Tonouchi A."/>
            <person name="Honma S."/>
            <person name="Kaku N."/>
            <person name="Ueki K."/>
        </authorList>
    </citation>
    <scope>NUCLEOTIDE SEQUENCE</scope>
    <source>
        <strain evidence="1">TW13</strain>
    </source>
</reference>
<comment type="caution">
    <text evidence="1">The sequence shown here is derived from an EMBL/GenBank/DDBJ whole genome shotgun (WGS) entry which is preliminary data.</text>
</comment>
<keyword evidence="2" id="KW-1185">Reference proteome</keyword>
<protein>
    <submittedName>
        <fullName evidence="1">Short-chain dehydrogenase</fullName>
    </submittedName>
</protein>
<sequence>MNKTVLITGASSGIGLEFSKIFARKGYNLVLVSQNKENLEKAKSIISMENSKVQIVTIAQNLATPSAPKVIFDYTKQNSINIDILVNNAGIQVYGNFCDVDIEDTINLMYINMFAMTKLTRLYVDGMIKRGEGKILNIASTGAFQPCPLNSAYCASKAFVLHLSEGIGEELKGTGVTVTTLCPGATRTNFAKRANIEGIKIFKGKLLDASRVAEIGYKALMKGKSVVITGFSNKLVAESVRFIPRSIVTKLGMNMMKE</sequence>